<dbReference type="RefSeq" id="WP_343816416.1">
    <property type="nucleotide sequence ID" value="NZ_BAAADS010000025.1"/>
</dbReference>
<evidence type="ECO:0000313" key="3">
    <source>
        <dbReference type="Proteomes" id="UP001500866"/>
    </source>
</evidence>
<proteinExistence type="predicted"/>
<dbReference type="Proteomes" id="UP001500866">
    <property type="component" value="Unassembled WGS sequence"/>
</dbReference>
<evidence type="ECO:0000256" key="1">
    <source>
        <dbReference type="SAM" id="Phobius"/>
    </source>
</evidence>
<accession>A0ABN1GN47</accession>
<protein>
    <submittedName>
        <fullName evidence="2">Uncharacterized protein</fullName>
    </submittedName>
</protein>
<organism evidence="2 3">
    <name type="scientific">Virgibacillus siamensis</name>
    <dbReference type="NCBI Taxonomy" id="480071"/>
    <lineage>
        <taxon>Bacteria</taxon>
        <taxon>Bacillati</taxon>
        <taxon>Bacillota</taxon>
        <taxon>Bacilli</taxon>
        <taxon>Bacillales</taxon>
        <taxon>Bacillaceae</taxon>
        <taxon>Virgibacillus</taxon>
    </lineage>
</organism>
<dbReference type="EMBL" id="BAAADS010000025">
    <property type="protein sequence ID" value="GAA0614959.1"/>
    <property type="molecule type" value="Genomic_DNA"/>
</dbReference>
<reference evidence="2 3" key="1">
    <citation type="journal article" date="2019" name="Int. J. Syst. Evol. Microbiol.">
        <title>The Global Catalogue of Microorganisms (GCM) 10K type strain sequencing project: providing services to taxonomists for standard genome sequencing and annotation.</title>
        <authorList>
            <consortium name="The Broad Institute Genomics Platform"/>
            <consortium name="The Broad Institute Genome Sequencing Center for Infectious Disease"/>
            <person name="Wu L."/>
            <person name="Ma J."/>
        </authorList>
    </citation>
    <scope>NUCLEOTIDE SEQUENCE [LARGE SCALE GENOMIC DNA]</scope>
    <source>
        <strain evidence="2 3">JCM 15395</strain>
    </source>
</reference>
<keyword evidence="1" id="KW-1133">Transmembrane helix</keyword>
<keyword evidence="1" id="KW-0472">Membrane</keyword>
<gene>
    <name evidence="2" type="ORF">GCM10009001_35320</name>
</gene>
<sequence length="92" mass="10197">MFSCRSETIETCEVAAQTCKVRVKRAKWPLKRAKSRILPLTLGAILVASRKKKVVGDYHHPTWMIVLGVVAVLITVIAGYFSLQGIADIWTG</sequence>
<keyword evidence="1" id="KW-0812">Transmembrane</keyword>
<keyword evidence="3" id="KW-1185">Reference proteome</keyword>
<name>A0ABN1GN47_9BACI</name>
<evidence type="ECO:0000313" key="2">
    <source>
        <dbReference type="EMBL" id="GAA0614959.1"/>
    </source>
</evidence>
<comment type="caution">
    <text evidence="2">The sequence shown here is derived from an EMBL/GenBank/DDBJ whole genome shotgun (WGS) entry which is preliminary data.</text>
</comment>
<feature type="transmembrane region" description="Helical" evidence="1">
    <location>
        <begin position="62"/>
        <end position="83"/>
    </location>
</feature>